<dbReference type="Proteomes" id="UP000031670">
    <property type="component" value="Unassembled WGS sequence"/>
</dbReference>
<evidence type="ECO:0000313" key="2">
    <source>
        <dbReference type="Proteomes" id="UP000031670"/>
    </source>
</evidence>
<proteinExistence type="predicted"/>
<dbReference type="AlphaFoldDB" id="A0A0B8P2R7"/>
<gene>
    <name evidence="1" type="ORF">JCM19232_4007</name>
</gene>
<protein>
    <submittedName>
        <fullName evidence="1">Uncharacterized protein</fullName>
    </submittedName>
</protein>
<reference evidence="1 2" key="1">
    <citation type="submission" date="2015-01" db="EMBL/GenBank/DDBJ databases">
        <title>Vibrio sp. C5 JCM 19232 whole genome shotgun sequence.</title>
        <authorList>
            <person name="Sawabe T."/>
            <person name="Meirelles P."/>
            <person name="Feng G."/>
            <person name="Sayaka M."/>
            <person name="Hattori M."/>
            <person name="Ohkuma M."/>
        </authorList>
    </citation>
    <scope>NUCLEOTIDE SEQUENCE [LARGE SCALE GENOMIC DNA]</scope>
    <source>
        <strain evidence="1 2">JCM19232</strain>
    </source>
</reference>
<name>A0A0B8P2R7_9VIBR</name>
<reference evidence="1 2" key="2">
    <citation type="submission" date="2015-01" db="EMBL/GenBank/DDBJ databases">
        <authorList>
            <consortium name="NBRP consortium"/>
            <person name="Sawabe T."/>
            <person name="Meirelles P."/>
            <person name="Feng G."/>
            <person name="Sayaka M."/>
            <person name="Hattori M."/>
            <person name="Ohkuma M."/>
        </authorList>
    </citation>
    <scope>NUCLEOTIDE SEQUENCE [LARGE SCALE GENOMIC DNA]</scope>
    <source>
        <strain evidence="1 2">JCM19232</strain>
    </source>
</reference>
<accession>A0A0B8P2R7</accession>
<organism evidence="1 2">
    <name type="scientific">Vibrio ishigakensis</name>
    <dbReference type="NCBI Taxonomy" id="1481914"/>
    <lineage>
        <taxon>Bacteria</taxon>
        <taxon>Pseudomonadati</taxon>
        <taxon>Pseudomonadota</taxon>
        <taxon>Gammaproteobacteria</taxon>
        <taxon>Vibrionales</taxon>
        <taxon>Vibrionaceae</taxon>
        <taxon>Vibrio</taxon>
    </lineage>
</organism>
<sequence length="50" mass="5655">MNNRFQHSTVENVSSDFVEIGNKQQSKLGISILGYQIDFALSYLQLHKVG</sequence>
<comment type="caution">
    <text evidence="1">The sequence shown here is derived from an EMBL/GenBank/DDBJ whole genome shotgun (WGS) entry which is preliminary data.</text>
</comment>
<evidence type="ECO:0000313" key="1">
    <source>
        <dbReference type="EMBL" id="GAM61065.1"/>
    </source>
</evidence>
<dbReference type="EMBL" id="BBSA01000002">
    <property type="protein sequence ID" value="GAM61065.1"/>
    <property type="molecule type" value="Genomic_DNA"/>
</dbReference>